<accession>A0ACC6L1T7</accession>
<reference evidence="1" key="1">
    <citation type="submission" date="2023-07" db="EMBL/GenBank/DDBJ databases">
        <title>Sorghum-associated microbial communities from plants grown in Nebraska, USA.</title>
        <authorList>
            <person name="Schachtman D."/>
        </authorList>
    </citation>
    <scope>NUCLEOTIDE SEQUENCE</scope>
    <source>
        <strain evidence="1">2697</strain>
    </source>
</reference>
<dbReference type="EMBL" id="JAVDTF010000004">
    <property type="protein sequence ID" value="MDR6785464.1"/>
    <property type="molecule type" value="Genomic_DNA"/>
</dbReference>
<evidence type="ECO:0000313" key="2">
    <source>
        <dbReference type="Proteomes" id="UP001246858"/>
    </source>
</evidence>
<comment type="caution">
    <text evidence="1">The sequence shown here is derived from an EMBL/GenBank/DDBJ whole genome shotgun (WGS) entry which is preliminary data.</text>
</comment>
<protein>
    <submittedName>
        <fullName evidence="1">DNA gyrase subunit B</fullName>
        <ecNumber evidence="1">5.6.2.2</ecNumber>
    </submittedName>
</protein>
<dbReference type="Proteomes" id="UP001246858">
    <property type="component" value="Unassembled WGS sequence"/>
</dbReference>
<dbReference type="EC" id="5.6.2.2" evidence="1"/>
<name>A0ACC6L1T7_9SPHI</name>
<organism evidence="1 2">
    <name type="scientific">Pedobacter africanus</name>
    <dbReference type="NCBI Taxonomy" id="151894"/>
    <lineage>
        <taxon>Bacteria</taxon>
        <taxon>Pseudomonadati</taxon>
        <taxon>Bacteroidota</taxon>
        <taxon>Sphingobacteriia</taxon>
        <taxon>Sphingobacteriales</taxon>
        <taxon>Sphingobacteriaceae</taxon>
        <taxon>Pedobacter</taxon>
    </lineage>
</organism>
<gene>
    <name evidence="1" type="ORF">J2X78_004049</name>
</gene>
<proteinExistence type="predicted"/>
<keyword evidence="1" id="KW-0413">Isomerase</keyword>
<sequence length="652" mass="72209">MSEEKDPKSNYSADNIQVLEGLEAVRKRPSMYIGDTGIKGLHHLVYEVVDNSIDEALAGYCTDIYVTIHEGNSITVEDNGRGIPTGINTKEGKSALEIVMTVLHAGGKFDKDTYKVSGGLHGVGVSCVNALSTHVKTVVHREGKIFTQEYERGKPLFDVKEIGVSDKTGTIQTFQPDPEIFTQTLEYRYDTLAGRLRELAFLNKGIKLTLTDEREVLEDGSFLSELFHSDGGLKEFVQFLDGTRPSLIPEPIYVEGIKNGIPVELALQYNDSYSENVHSYVNNINTHEGGTHIAGFRRGLTRTLKAYADKSGLLKNVKFEITGDDFREGLTAVVSVKVQEPQFEGQTKTKLGNSEVMGAVDIAVGEALGIYLEENPKEAKMIVNKVILAATARAAARKAREMVQRKSVMGGSGLPGKLADCSDSDPEKCELYLVEGDSAGGTAKQGRDRNFQAILPLKGKILNVEKAMEHKIYENDEIKNMFTALGVSIGTEEDDKALNLAKLRYHKIVIMTDADIDGSHITTLILTFFFRYMKALIEAGYVYIAAPPLYQVKKGKEFEYCWNDKQRDAAVQRLKGAGKEESVHIQRYKGLGEMNAEQLWDTTLNPATRTLMQATIENAAECDHTFSMLMGDEVAPRRDFIERNAKYAKIDA</sequence>
<keyword evidence="2" id="KW-1185">Reference proteome</keyword>
<evidence type="ECO:0000313" key="1">
    <source>
        <dbReference type="EMBL" id="MDR6785464.1"/>
    </source>
</evidence>